<dbReference type="AlphaFoldDB" id="A0A369YFL7"/>
<dbReference type="InterPro" id="IPR023214">
    <property type="entry name" value="HAD_sf"/>
</dbReference>
<evidence type="ECO:0000313" key="1">
    <source>
        <dbReference type="EMBL" id="RDE70545.1"/>
    </source>
</evidence>
<organism evidence="1 2">
    <name type="scientific">Haemophilus sputorum</name>
    <dbReference type="NCBI Taxonomy" id="1078480"/>
    <lineage>
        <taxon>Bacteria</taxon>
        <taxon>Pseudomonadati</taxon>
        <taxon>Pseudomonadota</taxon>
        <taxon>Gammaproteobacteria</taxon>
        <taxon>Pasteurellales</taxon>
        <taxon>Pasteurellaceae</taxon>
        <taxon>Haemophilus</taxon>
    </lineage>
</organism>
<dbReference type="PROSITE" id="PS01229">
    <property type="entry name" value="COF_2"/>
    <property type="match status" value="1"/>
</dbReference>
<dbReference type="GO" id="GO:0000287">
    <property type="term" value="F:magnesium ion binding"/>
    <property type="evidence" value="ECO:0007669"/>
    <property type="project" value="UniProtKB-ARBA"/>
</dbReference>
<dbReference type="Pfam" id="PF08282">
    <property type="entry name" value="Hydrolase_3"/>
    <property type="match status" value="1"/>
</dbReference>
<dbReference type="Gene3D" id="3.30.1240.10">
    <property type="match status" value="1"/>
</dbReference>
<gene>
    <name evidence="1" type="ORF">DPV93_08430</name>
</gene>
<dbReference type="NCBIfam" id="TIGR01484">
    <property type="entry name" value="HAD-SF-IIB"/>
    <property type="match status" value="1"/>
</dbReference>
<name>A0A369YFL7_9PAST</name>
<sequence length="269" mass="29950">MKITPDSIKVVFFDIDYTLYIKNEARIPTSIIEEVLPRLKAKGIIPAIATGRNVGGFPKALLPYLNEEGFQLLVTINGQDNLYRDQQISAYGLSTERITQVIEKLQQLGIKYAFVSREAIAVSADDAIVKEATTPITADYLIDPDFYLKHNVVQILAYYSEEQREIVEASGVLGDDLKAVRWHENAVDIFLKQNSKARGIEDTLAYLGLEPEQAMAFGDGFNDLEMFETVGFSVAMGNGEEELKAIADFVTKDIREDGILYALETLGVI</sequence>
<proteinExistence type="predicted"/>
<dbReference type="NCBIfam" id="TIGR00099">
    <property type="entry name" value="Cof-subfamily"/>
    <property type="match status" value="1"/>
</dbReference>
<protein>
    <submittedName>
        <fullName evidence="1">Cof-type HAD-IIB family hydrolase</fullName>
    </submittedName>
</protein>
<dbReference type="STRING" id="1035839.GCA_000238795_01714"/>
<comment type="caution">
    <text evidence="1">The sequence shown here is derived from an EMBL/GenBank/DDBJ whole genome shotgun (WGS) entry which is preliminary data.</text>
</comment>
<evidence type="ECO:0000313" key="2">
    <source>
        <dbReference type="Proteomes" id="UP000253872"/>
    </source>
</evidence>
<dbReference type="Gene3D" id="3.40.50.1000">
    <property type="entry name" value="HAD superfamily/HAD-like"/>
    <property type="match status" value="1"/>
</dbReference>
<dbReference type="InterPro" id="IPR006379">
    <property type="entry name" value="HAD-SF_hydro_IIB"/>
</dbReference>
<dbReference type="SUPFAM" id="SSF56784">
    <property type="entry name" value="HAD-like"/>
    <property type="match status" value="1"/>
</dbReference>
<dbReference type="GO" id="GO:0005829">
    <property type="term" value="C:cytosol"/>
    <property type="evidence" value="ECO:0007669"/>
    <property type="project" value="TreeGrafter"/>
</dbReference>
<keyword evidence="1" id="KW-0378">Hydrolase</keyword>
<dbReference type="InterPro" id="IPR000150">
    <property type="entry name" value="Cof"/>
</dbReference>
<dbReference type="SFLD" id="SFLDS00003">
    <property type="entry name" value="Haloacid_Dehalogenase"/>
    <property type="match status" value="1"/>
</dbReference>
<dbReference type="RefSeq" id="WP_111403634.1">
    <property type="nucleotide sequence ID" value="NZ_QEPN01000007.1"/>
</dbReference>
<dbReference type="InterPro" id="IPR036412">
    <property type="entry name" value="HAD-like_sf"/>
</dbReference>
<dbReference type="GO" id="GO:0016791">
    <property type="term" value="F:phosphatase activity"/>
    <property type="evidence" value="ECO:0007669"/>
    <property type="project" value="TreeGrafter"/>
</dbReference>
<accession>A0A369YFL7</accession>
<dbReference type="PANTHER" id="PTHR10000:SF25">
    <property type="entry name" value="PHOSPHATASE YKRA-RELATED"/>
    <property type="match status" value="1"/>
</dbReference>
<dbReference type="PANTHER" id="PTHR10000">
    <property type="entry name" value="PHOSPHOSERINE PHOSPHATASE"/>
    <property type="match status" value="1"/>
</dbReference>
<reference evidence="1 2" key="1">
    <citation type="submission" date="2018-05" db="EMBL/GenBank/DDBJ databases">
        <title>Draft Genome Sequences for a Diverse set of 7 Haemophilus Species.</title>
        <authorList>
            <person name="Nichols M."/>
            <person name="Topaz N."/>
            <person name="Wang X."/>
            <person name="Wang X."/>
            <person name="Boxrud D."/>
        </authorList>
    </citation>
    <scope>NUCLEOTIDE SEQUENCE [LARGE SCALE GENOMIC DNA]</scope>
    <source>
        <strain evidence="1 2">C2002001239</strain>
    </source>
</reference>
<dbReference type="Proteomes" id="UP000253872">
    <property type="component" value="Unassembled WGS sequence"/>
</dbReference>
<dbReference type="EMBL" id="QEPN01000007">
    <property type="protein sequence ID" value="RDE70545.1"/>
    <property type="molecule type" value="Genomic_DNA"/>
</dbReference>
<dbReference type="SFLD" id="SFLDG01140">
    <property type="entry name" value="C2.B:_Phosphomannomutase_and_P"/>
    <property type="match status" value="1"/>
</dbReference>